<dbReference type="EMBL" id="CP011112">
    <property type="protein sequence ID" value="AKU17701.1"/>
    <property type="molecule type" value="Genomic_DNA"/>
</dbReference>
<accession>A0A0K1JLX0</accession>
<dbReference type="PRINTS" id="PR00793">
    <property type="entry name" value="PROAMNOPTASE"/>
</dbReference>
<evidence type="ECO:0000313" key="4">
    <source>
        <dbReference type="EMBL" id="AKU17701.1"/>
    </source>
</evidence>
<evidence type="ECO:0000313" key="5">
    <source>
        <dbReference type="Proteomes" id="UP000066480"/>
    </source>
</evidence>
<dbReference type="PANTHER" id="PTHR43248:SF2">
    <property type="entry name" value="PROLYL AMINOPEPTIDASE"/>
    <property type="match status" value="1"/>
</dbReference>
<evidence type="ECO:0000259" key="3">
    <source>
        <dbReference type="Pfam" id="PF00561"/>
    </source>
</evidence>
<dbReference type="Gene3D" id="3.40.50.1820">
    <property type="entry name" value="alpha/beta hydrolase"/>
    <property type="match status" value="1"/>
</dbReference>
<feature type="domain" description="AB hydrolase-1" evidence="3">
    <location>
        <begin position="47"/>
        <end position="203"/>
    </location>
</feature>
<dbReference type="PATRIC" id="fig|571913.6.peg.4204"/>
<proteinExistence type="inferred from homology"/>
<evidence type="ECO:0000256" key="1">
    <source>
        <dbReference type="ARBA" id="ARBA00010088"/>
    </source>
</evidence>
<dbReference type="GO" id="GO:0004177">
    <property type="term" value="F:aminopeptidase activity"/>
    <property type="evidence" value="ECO:0007669"/>
    <property type="project" value="UniProtKB-EC"/>
</dbReference>
<dbReference type="InterPro" id="IPR000073">
    <property type="entry name" value="AB_hydrolase_1"/>
</dbReference>
<protein>
    <submittedName>
        <fullName evidence="4">Proline iminopeptidase</fullName>
    </submittedName>
</protein>
<dbReference type="PANTHER" id="PTHR43248">
    <property type="entry name" value="2-SUCCINYL-6-HYDROXY-2,4-CYCLOHEXADIENE-1-CARBOXYLATE SYNTHASE"/>
    <property type="match status" value="1"/>
</dbReference>
<dbReference type="AlphaFoldDB" id="A0A0K1JLX0"/>
<dbReference type="RefSeq" id="WP_052594619.1">
    <property type="nucleotide sequence ID" value="NZ_CP011112.1"/>
</dbReference>
<keyword evidence="2" id="KW-0378">Hydrolase</keyword>
<dbReference type="GO" id="GO:0006508">
    <property type="term" value="P:proteolysis"/>
    <property type="evidence" value="ECO:0007669"/>
    <property type="project" value="InterPro"/>
</dbReference>
<dbReference type="InterPro" id="IPR029058">
    <property type="entry name" value="AB_hydrolase_fold"/>
</dbReference>
<sequence length="418" mass="46249">MATRIPGLLLTDHTLTVPLDHAEPDGAQIEVFAREVVAVDKADAELPWLVFLQGGPGGAGPRPTDATGWVGRLATTHRVLLLDQRGTGRSTPLTARAIGQLPPAQQAAYIKHFRADSIVRDAEIFRHRIAGGRPWRTLGQSYGGFITLTYLSMAPEGLDGCLVTGGLPGLGATAAEIYERTFPRIATKNAQFYDRYPDDVQQIRRLADHLAEHDVRLPDGSRLSARRMRMLGRHFGMSDGFERVHWLLETAWDGGDISDRFREALLPDTSFVDGPVYALQEYCYAQGAATAWAADAEIASRPEFAAEADPLLLTGETMFRWMFEEISLLQPFAEAADLLAADTDWPPLYDRDRLASCEVPVVAALYFDDMYVDADLSLETARLLPRCRPWVTNQFEHDGLRRDTGVVGRLVDMLDGKA</sequence>
<gene>
    <name evidence="4" type="ORF">VV02_20735</name>
</gene>
<organism evidence="4 5">
    <name type="scientific">Luteipulveratus mongoliensis</name>
    <dbReference type="NCBI Taxonomy" id="571913"/>
    <lineage>
        <taxon>Bacteria</taxon>
        <taxon>Bacillati</taxon>
        <taxon>Actinomycetota</taxon>
        <taxon>Actinomycetes</taxon>
        <taxon>Micrococcales</taxon>
        <taxon>Dermacoccaceae</taxon>
        <taxon>Luteipulveratus</taxon>
    </lineage>
</organism>
<keyword evidence="5" id="KW-1185">Reference proteome</keyword>
<comment type="similarity">
    <text evidence="1">Belongs to the peptidase S33 family.</text>
</comment>
<dbReference type="STRING" id="571913.VV02_20735"/>
<dbReference type="KEGG" id="lmoi:VV02_20735"/>
<dbReference type="SUPFAM" id="SSF53474">
    <property type="entry name" value="alpha/beta-Hydrolases"/>
    <property type="match status" value="1"/>
</dbReference>
<dbReference type="Proteomes" id="UP000066480">
    <property type="component" value="Chromosome"/>
</dbReference>
<dbReference type="OrthoDB" id="9796770at2"/>
<dbReference type="Pfam" id="PF00561">
    <property type="entry name" value="Abhydrolase_1"/>
    <property type="match status" value="1"/>
</dbReference>
<reference evidence="4 5" key="1">
    <citation type="submission" date="2015-03" db="EMBL/GenBank/DDBJ databases">
        <title>Luteipulveratus halotolerans sp. nov., a novel actinobacterium (Dermacoccaceae) from Sarawak, Malaysia.</title>
        <authorList>
            <person name="Juboi H."/>
            <person name="Basik A."/>
            <person name="Shamsul S.S."/>
            <person name="Arnold P."/>
            <person name="Schmitt E.K."/>
            <person name="Sanglier J.-J."/>
            <person name="Yeo T."/>
        </authorList>
    </citation>
    <scope>NUCLEOTIDE SEQUENCE [LARGE SCALE GENOMIC DNA]</scope>
    <source>
        <strain evidence="4 5">MN07-A0370</strain>
    </source>
</reference>
<evidence type="ECO:0000256" key="2">
    <source>
        <dbReference type="ARBA" id="ARBA00022801"/>
    </source>
</evidence>
<dbReference type="InterPro" id="IPR002410">
    <property type="entry name" value="Peptidase_S33"/>
</dbReference>
<dbReference type="InterPro" id="IPR051601">
    <property type="entry name" value="Serine_prot/Carboxylest_S33"/>
</dbReference>
<name>A0A0K1JLX0_9MICO</name>